<dbReference type="CDD" id="cd05380">
    <property type="entry name" value="CAP_euk"/>
    <property type="match status" value="1"/>
</dbReference>
<organism evidence="2 3">
    <name type="scientific">Oesophagostomum dentatum</name>
    <name type="common">Nodular worm</name>
    <dbReference type="NCBI Taxonomy" id="61180"/>
    <lineage>
        <taxon>Eukaryota</taxon>
        <taxon>Metazoa</taxon>
        <taxon>Ecdysozoa</taxon>
        <taxon>Nematoda</taxon>
        <taxon>Chromadorea</taxon>
        <taxon>Rhabditida</taxon>
        <taxon>Rhabditina</taxon>
        <taxon>Rhabditomorpha</taxon>
        <taxon>Strongyloidea</taxon>
        <taxon>Strongylidae</taxon>
        <taxon>Oesophagostomum</taxon>
    </lineage>
</organism>
<gene>
    <name evidence="2" type="ORF">OESDEN_22974</name>
</gene>
<evidence type="ECO:0000313" key="2">
    <source>
        <dbReference type="EMBL" id="KHJ77406.1"/>
    </source>
</evidence>
<feature type="domain" description="SCP" evidence="1">
    <location>
        <begin position="2"/>
        <end position="139"/>
    </location>
</feature>
<dbReference type="InterPro" id="IPR014044">
    <property type="entry name" value="CAP_dom"/>
</dbReference>
<dbReference type="Pfam" id="PF00188">
    <property type="entry name" value="CAP"/>
    <property type="match status" value="1"/>
</dbReference>
<dbReference type="SUPFAM" id="SSF55797">
    <property type="entry name" value="PR-1-like"/>
    <property type="match status" value="1"/>
</dbReference>
<reference evidence="2 3" key="1">
    <citation type="submission" date="2014-03" db="EMBL/GenBank/DDBJ databases">
        <title>Draft genome of the hookworm Oesophagostomum dentatum.</title>
        <authorList>
            <person name="Mitreva M."/>
        </authorList>
    </citation>
    <scope>NUCLEOTIDE SEQUENCE [LARGE SCALE GENOMIC DNA]</scope>
    <source>
        <strain evidence="2 3">OD-Hann</strain>
    </source>
</reference>
<dbReference type="AlphaFoldDB" id="A0A0B1S0H2"/>
<accession>A0A0B1S0H2</accession>
<sequence length="176" mass="19671">MFRTLIAIGVVANGETENQLKPAANMPKLVYDCELEKTAYERAKRCENSGFIKRTAKENFSSYIFKKNKTSEEAAKIVTQCWWSELKNSSGLEESEYIYYGNQNINRFAKIASDLTTKIGCAVYDCTSFVNVVCHYDTTLGHGKPLYAAGLKCGECLKDCANGLCPYKAPGVDIWK</sequence>
<dbReference type="EMBL" id="KN610794">
    <property type="protein sequence ID" value="KHJ77406.1"/>
    <property type="molecule type" value="Genomic_DNA"/>
</dbReference>
<evidence type="ECO:0000259" key="1">
    <source>
        <dbReference type="SMART" id="SM00198"/>
    </source>
</evidence>
<dbReference type="Proteomes" id="UP000053660">
    <property type="component" value="Unassembled WGS sequence"/>
</dbReference>
<keyword evidence="3" id="KW-1185">Reference proteome</keyword>
<evidence type="ECO:0000313" key="3">
    <source>
        <dbReference type="Proteomes" id="UP000053660"/>
    </source>
</evidence>
<dbReference type="OrthoDB" id="414826at2759"/>
<protein>
    <submittedName>
        <fullName evidence="2">SCP-like protein</fullName>
    </submittedName>
</protein>
<dbReference type="Gene3D" id="3.40.33.10">
    <property type="entry name" value="CAP"/>
    <property type="match status" value="1"/>
</dbReference>
<dbReference type="SMART" id="SM00198">
    <property type="entry name" value="SCP"/>
    <property type="match status" value="1"/>
</dbReference>
<dbReference type="InterPro" id="IPR035940">
    <property type="entry name" value="CAP_sf"/>
</dbReference>
<proteinExistence type="predicted"/>
<name>A0A0B1S0H2_OESDE</name>